<organism evidence="1 2">
    <name type="scientific">Turneriella parva (strain ATCC BAA-1111 / DSM 21527 / NCTC 11395 / H)</name>
    <name type="common">Leptospira parva</name>
    <dbReference type="NCBI Taxonomy" id="869212"/>
    <lineage>
        <taxon>Bacteria</taxon>
        <taxon>Pseudomonadati</taxon>
        <taxon>Spirochaetota</taxon>
        <taxon>Spirochaetia</taxon>
        <taxon>Leptospirales</taxon>
        <taxon>Leptospiraceae</taxon>
        <taxon>Turneriella</taxon>
    </lineage>
</organism>
<sequence>MKLPALIIDTSSRYLVAGRIENTGPLKLTAAESMVQGEDAVDNAVHALFPDLRDLQSLLLGQGPGSFVGLRSSFAYARMLVMLRNVECRVFWSSLLWRQIFSVPDDAWLLTRTNAKLYYADRFAPEREALAVEADAALSLGGGLYCVQDSWLPQAKNAAGTAQTKIGIMLNMAESSWSLPDGWLSHVNPGEPLQHDALQPVYGHDLNLKLAKGNNDG</sequence>
<evidence type="ECO:0000313" key="1">
    <source>
        <dbReference type="EMBL" id="AFM13545.1"/>
    </source>
</evidence>
<dbReference type="AlphaFoldDB" id="I4B8D8"/>
<protein>
    <recommendedName>
        <fullName evidence="3">Peptidase M22 glycoprotease</fullName>
    </recommendedName>
</protein>
<dbReference type="STRING" id="869212.Turpa_2906"/>
<dbReference type="KEGG" id="tpx:Turpa_2906"/>
<proteinExistence type="predicted"/>
<gene>
    <name evidence="1" type="ordered locus">Turpa_2906</name>
</gene>
<evidence type="ECO:0000313" key="2">
    <source>
        <dbReference type="Proteomes" id="UP000006048"/>
    </source>
</evidence>
<dbReference type="Gene3D" id="3.30.420.200">
    <property type="match status" value="1"/>
</dbReference>
<dbReference type="InterPro" id="IPR043129">
    <property type="entry name" value="ATPase_NBD"/>
</dbReference>
<evidence type="ECO:0008006" key="3">
    <source>
        <dbReference type="Google" id="ProtNLM"/>
    </source>
</evidence>
<accession>I4B8D8</accession>
<name>I4B8D8_TURPD</name>
<dbReference type="Gene3D" id="3.30.420.40">
    <property type="match status" value="1"/>
</dbReference>
<reference evidence="1 2" key="1">
    <citation type="submission" date="2012-06" db="EMBL/GenBank/DDBJ databases">
        <title>The complete chromosome of genome of Turneriella parva DSM 21527.</title>
        <authorList>
            <consortium name="US DOE Joint Genome Institute (JGI-PGF)"/>
            <person name="Lucas S."/>
            <person name="Han J."/>
            <person name="Lapidus A."/>
            <person name="Bruce D."/>
            <person name="Goodwin L."/>
            <person name="Pitluck S."/>
            <person name="Peters L."/>
            <person name="Kyrpides N."/>
            <person name="Mavromatis K."/>
            <person name="Ivanova N."/>
            <person name="Mikhailova N."/>
            <person name="Chertkov O."/>
            <person name="Detter J.C."/>
            <person name="Tapia R."/>
            <person name="Han C."/>
            <person name="Land M."/>
            <person name="Hauser L."/>
            <person name="Markowitz V."/>
            <person name="Cheng J.-F."/>
            <person name="Hugenholtz P."/>
            <person name="Woyke T."/>
            <person name="Wu D."/>
            <person name="Gronow S."/>
            <person name="Wellnitz S."/>
            <person name="Brambilla E."/>
            <person name="Klenk H.-P."/>
            <person name="Eisen J.A."/>
        </authorList>
    </citation>
    <scope>NUCLEOTIDE SEQUENCE [LARGE SCALE GENOMIC DNA]</scope>
    <source>
        <strain evidence="2">ATCC BAA-1111 / DSM 21527 / NCTC 11395 / H</strain>
    </source>
</reference>
<keyword evidence="2" id="KW-1185">Reference proteome</keyword>
<dbReference type="Proteomes" id="UP000006048">
    <property type="component" value="Chromosome"/>
</dbReference>
<dbReference type="HOGENOM" id="CLU_1271826_0_0_12"/>
<dbReference type="RefSeq" id="WP_014804047.1">
    <property type="nucleotide sequence ID" value="NC_018020.1"/>
</dbReference>
<dbReference type="EMBL" id="CP002959">
    <property type="protein sequence ID" value="AFM13545.1"/>
    <property type="molecule type" value="Genomic_DNA"/>
</dbReference>
<dbReference type="SUPFAM" id="SSF53067">
    <property type="entry name" value="Actin-like ATPase domain"/>
    <property type="match status" value="1"/>
</dbReference>